<dbReference type="Pfam" id="PF03553">
    <property type="entry name" value="Na_H_antiporter"/>
    <property type="match status" value="1"/>
</dbReference>
<feature type="transmembrane region" description="Helical" evidence="9">
    <location>
        <begin position="334"/>
        <end position="360"/>
    </location>
</feature>
<feature type="transmembrane region" description="Helical" evidence="9">
    <location>
        <begin position="22"/>
        <end position="40"/>
    </location>
</feature>
<feature type="transmembrane region" description="Helical" evidence="9">
    <location>
        <begin position="295"/>
        <end position="314"/>
    </location>
</feature>
<dbReference type="EMBL" id="FZOJ01000004">
    <property type="protein sequence ID" value="SNS12289.1"/>
    <property type="molecule type" value="Genomic_DNA"/>
</dbReference>
<evidence type="ECO:0000256" key="1">
    <source>
        <dbReference type="ARBA" id="ARBA00004651"/>
    </source>
</evidence>
<evidence type="ECO:0000256" key="8">
    <source>
        <dbReference type="ARBA" id="ARBA00038435"/>
    </source>
</evidence>
<feature type="transmembrane region" description="Helical" evidence="9">
    <location>
        <begin position="269"/>
        <end position="289"/>
    </location>
</feature>
<feature type="transmembrane region" description="Helical" evidence="9">
    <location>
        <begin position="220"/>
        <end position="239"/>
    </location>
</feature>
<feature type="transmembrane region" description="Helical" evidence="9">
    <location>
        <begin position="137"/>
        <end position="153"/>
    </location>
</feature>
<evidence type="ECO:0000256" key="3">
    <source>
        <dbReference type="ARBA" id="ARBA00022449"/>
    </source>
</evidence>
<keyword evidence="6 9" id="KW-1133">Transmembrane helix</keyword>
<keyword evidence="2" id="KW-0813">Transport</keyword>
<keyword evidence="5 9" id="KW-0812">Transmembrane</keyword>
<feature type="transmembrane region" description="Helical" evidence="9">
    <location>
        <begin position="245"/>
        <end position="262"/>
    </location>
</feature>
<organism evidence="11 12">
    <name type="scientific">Anaerovirgula multivorans</name>
    <dbReference type="NCBI Taxonomy" id="312168"/>
    <lineage>
        <taxon>Bacteria</taxon>
        <taxon>Bacillati</taxon>
        <taxon>Bacillota</taxon>
        <taxon>Clostridia</taxon>
        <taxon>Peptostreptococcales</taxon>
        <taxon>Natronincolaceae</taxon>
        <taxon>Anaerovirgula</taxon>
    </lineage>
</organism>
<dbReference type="GO" id="GO:0015297">
    <property type="term" value="F:antiporter activity"/>
    <property type="evidence" value="ECO:0007669"/>
    <property type="project" value="UniProtKB-KW"/>
</dbReference>
<evidence type="ECO:0000256" key="4">
    <source>
        <dbReference type="ARBA" id="ARBA00022475"/>
    </source>
</evidence>
<evidence type="ECO:0000256" key="5">
    <source>
        <dbReference type="ARBA" id="ARBA00022692"/>
    </source>
</evidence>
<accession>A0A239BXB8</accession>
<dbReference type="PANTHER" id="PTHR33451:SF3">
    <property type="entry name" value="MALATE-2H(+)_NA(+)-LACTATE ANTIPORTER"/>
    <property type="match status" value="1"/>
</dbReference>
<dbReference type="InterPro" id="IPR018461">
    <property type="entry name" value="Na/H_Antiport_NhaC-like_C"/>
</dbReference>
<evidence type="ECO:0000256" key="2">
    <source>
        <dbReference type="ARBA" id="ARBA00022448"/>
    </source>
</evidence>
<reference evidence="11 12" key="1">
    <citation type="submission" date="2017-06" db="EMBL/GenBank/DDBJ databases">
        <authorList>
            <person name="Kim H.J."/>
            <person name="Triplett B.A."/>
        </authorList>
    </citation>
    <scope>NUCLEOTIDE SEQUENCE [LARGE SCALE GENOMIC DNA]</scope>
    <source>
        <strain evidence="11 12">SCA</strain>
    </source>
</reference>
<proteinExistence type="inferred from homology"/>
<dbReference type="Proteomes" id="UP000198304">
    <property type="component" value="Unassembled WGS sequence"/>
</dbReference>
<name>A0A239BXB8_9FIRM</name>
<dbReference type="PANTHER" id="PTHR33451">
    <property type="entry name" value="MALATE-2H(+)/NA(+)-LACTATE ANTIPORTER"/>
    <property type="match status" value="1"/>
</dbReference>
<feature type="transmembrane region" description="Helical" evidence="9">
    <location>
        <begin position="99"/>
        <end position="130"/>
    </location>
</feature>
<sequence>MGIIITLAVSFFLLVFSIYKEIFIGYALIVCFLLFVLLALKRGFAIKNILKSSYGGGKKVFLVLRIFLLIGAITASWMASGTVTGIVYYGIQLMHPRFFILYAFLICVFVSFLLGTSFGTVSTVGVALIVMAKGGGVNVNLAAGAIIAGAYFGDRSSPMSSSANLVATLTETQLYRNIKNMFKTAAIPFSIAVILYGLLSIHQPLNLVESNMDREIINTFIVDWRTLLPAVVILILATLRLDVKLSMLLSIITATILAVVLQQYKINEVLGYIIFGFRLDTAGSLGEIINGGGILSMGKAAIIVFVSSSLSGLLDGTGMLKGLEGVFSKAKPRFHLFFFTCITALITAAFGCNQTISIVLTTHLLKNSYRENHVDQYQQAVDIENTSVVLAPLIPWNIASFVPTTTLMVSSTAFIPYAFYLYLIPIFNFLYLRSKEVDLNQTTSRVWKSPNN</sequence>
<dbReference type="OrthoDB" id="9762978at2"/>
<dbReference type="RefSeq" id="WP_089281958.1">
    <property type="nucleotide sequence ID" value="NZ_FZOJ01000004.1"/>
</dbReference>
<evidence type="ECO:0000313" key="11">
    <source>
        <dbReference type="EMBL" id="SNS12289.1"/>
    </source>
</evidence>
<evidence type="ECO:0000313" key="12">
    <source>
        <dbReference type="Proteomes" id="UP000198304"/>
    </source>
</evidence>
<keyword evidence="12" id="KW-1185">Reference proteome</keyword>
<gene>
    <name evidence="11" type="ORF">SAMN05446037_1004181</name>
</gene>
<comment type="similarity">
    <text evidence="8">Belongs to the NhaC Na(+)/H(+) (TC 2.A.35) antiporter family.</text>
</comment>
<keyword evidence="4" id="KW-1003">Cell membrane</keyword>
<feature type="domain" description="Na+/H+ antiporter NhaC-like C-terminal" evidence="10">
    <location>
        <begin position="149"/>
        <end position="432"/>
    </location>
</feature>
<evidence type="ECO:0000259" key="10">
    <source>
        <dbReference type="Pfam" id="PF03553"/>
    </source>
</evidence>
<keyword evidence="3" id="KW-0050">Antiport</keyword>
<evidence type="ECO:0000256" key="9">
    <source>
        <dbReference type="SAM" id="Phobius"/>
    </source>
</evidence>
<evidence type="ECO:0000256" key="6">
    <source>
        <dbReference type="ARBA" id="ARBA00022989"/>
    </source>
</evidence>
<feature type="transmembrane region" description="Helical" evidence="9">
    <location>
        <begin position="414"/>
        <end position="432"/>
    </location>
</feature>
<protein>
    <submittedName>
        <fullName evidence="11">Transporter, NhaC family</fullName>
    </submittedName>
</protein>
<dbReference type="InterPro" id="IPR052180">
    <property type="entry name" value="NhaC_Na-H+_Antiporter"/>
</dbReference>
<evidence type="ECO:0000256" key="7">
    <source>
        <dbReference type="ARBA" id="ARBA00023136"/>
    </source>
</evidence>
<dbReference type="AlphaFoldDB" id="A0A239BXB8"/>
<feature type="transmembrane region" description="Helical" evidence="9">
    <location>
        <begin position="60"/>
        <end position="79"/>
    </location>
</feature>
<keyword evidence="7 9" id="KW-0472">Membrane</keyword>
<dbReference type="GO" id="GO:0005886">
    <property type="term" value="C:plasma membrane"/>
    <property type="evidence" value="ECO:0007669"/>
    <property type="project" value="UniProtKB-SubCell"/>
</dbReference>
<comment type="subcellular location">
    <subcellularLocation>
        <location evidence="1">Cell membrane</location>
        <topology evidence="1">Multi-pass membrane protein</topology>
    </subcellularLocation>
</comment>
<feature type="transmembrane region" description="Helical" evidence="9">
    <location>
        <begin position="181"/>
        <end position="199"/>
    </location>
</feature>